<proteinExistence type="predicted"/>
<evidence type="ECO:0000313" key="2">
    <source>
        <dbReference type="EMBL" id="KMQ70113.1"/>
    </source>
</evidence>
<sequence length="499" mass="58375">MNRIDYINKINTNAARFVLEVEGFNAIGNYHINIHAESFLVPVLNEVFGLQLENLNSTQQKNFPAIDLADFKNRVAFQITSTSSFEKIKSTLETFARHELHKQFDVLYIYILTEKKPQYNDTKLNGIIPDNFTFATNEHVIDKDVVLQKINAISATPKLQAIAKLYEHEFSEIQIEQRKKKFENGYLKNEPENISPNMVKITFGSIIYKADLNIDEEGITERVNEFLVIKGRRTIKKLKPTKLVKNALREHKAMASDWILYENCLYTFRDLTSNREPFRNIIDKGTITSLECSEFYEQSEATNRVFKNLLRNTLMQLCFLKDIEWFDKRGTFRFASKNPPSAKQIRWKGKNEATKTVIFPMINKKEGHLICFRHLAFKCSFINFDTDWYLIINPTWSFTNPGGYRESRFESAYMSGIKRLENNNSVYNYFRFFSYYLSYTDLFTPEFPFMKIHKLEPISLSPSLDEQKWIPAKVVEKNTEALPTELEADTELTDSTIFE</sequence>
<name>A0A0J7IV38_9FLAO</name>
<dbReference type="PATRIC" id="fig|1304281.5.peg.3048"/>
<evidence type="ECO:0000259" key="1">
    <source>
        <dbReference type="Pfam" id="PF21941"/>
    </source>
</evidence>
<dbReference type="InterPro" id="IPR047740">
    <property type="entry name" value="SMEK_dom"/>
</dbReference>
<evidence type="ECO:0000313" key="3">
    <source>
        <dbReference type="Proteomes" id="UP000035900"/>
    </source>
</evidence>
<gene>
    <name evidence="2" type="ORF">ACM44_14045</name>
</gene>
<keyword evidence="3" id="KW-1185">Reference proteome</keyword>
<dbReference type="OrthoDB" id="9810187at2"/>
<dbReference type="EMBL" id="LFNG01000033">
    <property type="protein sequence ID" value="KMQ70113.1"/>
    <property type="molecule type" value="Genomic_DNA"/>
</dbReference>
<protein>
    <recommendedName>
        <fullName evidence="1">SMEK domain-containing protein</fullName>
    </recommendedName>
</protein>
<feature type="domain" description="SMEK" evidence="1">
    <location>
        <begin position="9"/>
        <end position="151"/>
    </location>
</feature>
<dbReference type="STRING" id="1304281.ACM44_14045"/>
<dbReference type="AlphaFoldDB" id="A0A0J7IV38"/>
<comment type="caution">
    <text evidence="2">The sequence shown here is derived from an EMBL/GenBank/DDBJ whole genome shotgun (WGS) entry which is preliminary data.</text>
</comment>
<accession>A0A0J7IV38</accession>
<reference evidence="2 3" key="1">
    <citation type="journal article" date="2004" name="Int. J. Syst. Evol. Microbiol.">
        <title>Kaistella koreensis gen. nov., sp. nov., a novel member of the Chryseobacterium-Bergeyella-Riemerella branch.</title>
        <authorList>
            <person name="Kim M.K."/>
            <person name="Im W.T."/>
            <person name="Shin Y.K."/>
            <person name="Lim J.H."/>
            <person name="Kim S.H."/>
            <person name="Lee B.C."/>
            <person name="Park M.Y."/>
            <person name="Lee K.Y."/>
            <person name="Lee S.T."/>
        </authorList>
    </citation>
    <scope>NUCLEOTIDE SEQUENCE [LARGE SCALE GENOMIC DNA]</scope>
    <source>
        <strain evidence="2 3">CCUG 49689</strain>
    </source>
</reference>
<dbReference type="Pfam" id="PF21941">
    <property type="entry name" value="SMEK_N"/>
    <property type="match status" value="1"/>
</dbReference>
<dbReference type="NCBIfam" id="NF033859">
    <property type="entry name" value="SMEK_N"/>
    <property type="match status" value="1"/>
</dbReference>
<organism evidence="2 3">
    <name type="scientific">Chryseobacterium koreense CCUG 49689</name>
    <dbReference type="NCBI Taxonomy" id="1304281"/>
    <lineage>
        <taxon>Bacteria</taxon>
        <taxon>Pseudomonadati</taxon>
        <taxon>Bacteroidota</taxon>
        <taxon>Flavobacteriia</taxon>
        <taxon>Flavobacteriales</taxon>
        <taxon>Weeksellaceae</taxon>
        <taxon>Chryseobacterium group</taxon>
        <taxon>Chryseobacterium</taxon>
    </lineage>
</organism>
<dbReference type="Proteomes" id="UP000035900">
    <property type="component" value="Unassembled WGS sequence"/>
</dbReference>
<dbReference type="RefSeq" id="WP_048500689.1">
    <property type="nucleotide sequence ID" value="NZ_LFNG01000033.1"/>
</dbReference>